<dbReference type="Pfam" id="PF13302">
    <property type="entry name" value="Acetyltransf_3"/>
    <property type="match status" value="1"/>
</dbReference>
<organism evidence="3 4">
    <name type="scientific">Nesterenkonia halobia</name>
    <dbReference type="NCBI Taxonomy" id="37922"/>
    <lineage>
        <taxon>Bacteria</taxon>
        <taxon>Bacillati</taxon>
        <taxon>Actinomycetota</taxon>
        <taxon>Actinomycetes</taxon>
        <taxon>Micrococcales</taxon>
        <taxon>Micrococcaceae</taxon>
        <taxon>Nesterenkonia</taxon>
    </lineage>
</organism>
<dbReference type="PANTHER" id="PTHR43441:SF10">
    <property type="entry name" value="ACETYLTRANSFERASE"/>
    <property type="match status" value="1"/>
</dbReference>
<sequence>MPAAPTSGPMSRPRTPDPFDGAGLRPLRLPDAEAVRQAFAADPQMARQGDVDGLESARAYVLHVTDASRGRHAAAIDVDGVAVGVVGLRITAEDRRGWLFYWVRPEHRGRGLASAAAATTAHHALSAPVDEALPPTTTPALDGDRPVTGLERLELGHRADNPISGIVARAAGFVREGLERGKFLVDGERVDVVTYGRLRDDPAPSTRLLPWGQAPSAD</sequence>
<accession>A0ABP6R7A9</accession>
<dbReference type="InterPro" id="IPR016181">
    <property type="entry name" value="Acyl_CoA_acyltransferase"/>
</dbReference>
<dbReference type="EMBL" id="BAAAYG010000002">
    <property type="protein sequence ID" value="GAA3279924.1"/>
    <property type="molecule type" value="Genomic_DNA"/>
</dbReference>
<feature type="region of interest" description="Disordered" evidence="1">
    <location>
        <begin position="1"/>
        <end position="25"/>
    </location>
</feature>
<dbReference type="InterPro" id="IPR000182">
    <property type="entry name" value="GNAT_dom"/>
</dbReference>
<keyword evidence="4" id="KW-1185">Reference proteome</keyword>
<protein>
    <recommendedName>
        <fullName evidence="2">N-acetyltransferase domain-containing protein</fullName>
    </recommendedName>
</protein>
<dbReference type="PROSITE" id="PS51186">
    <property type="entry name" value="GNAT"/>
    <property type="match status" value="1"/>
</dbReference>
<dbReference type="SUPFAM" id="SSF55729">
    <property type="entry name" value="Acyl-CoA N-acyltransferases (Nat)"/>
    <property type="match status" value="1"/>
</dbReference>
<evidence type="ECO:0000256" key="1">
    <source>
        <dbReference type="SAM" id="MobiDB-lite"/>
    </source>
</evidence>
<proteinExistence type="predicted"/>
<gene>
    <name evidence="3" type="ORF">GCM10020260_03540</name>
</gene>
<dbReference type="Gene3D" id="3.40.630.30">
    <property type="match status" value="1"/>
</dbReference>
<dbReference type="InterPro" id="IPR051908">
    <property type="entry name" value="Ribosomal_N-acetyltransferase"/>
</dbReference>
<feature type="domain" description="N-acetyltransferase" evidence="2">
    <location>
        <begin position="33"/>
        <end position="200"/>
    </location>
</feature>
<dbReference type="Proteomes" id="UP001501736">
    <property type="component" value="Unassembled WGS sequence"/>
</dbReference>
<dbReference type="RefSeq" id="WP_344717528.1">
    <property type="nucleotide sequence ID" value="NZ_BAAAYG010000002.1"/>
</dbReference>
<name>A0ABP6R7A9_9MICC</name>
<dbReference type="PANTHER" id="PTHR43441">
    <property type="entry name" value="RIBOSOMAL-PROTEIN-SERINE ACETYLTRANSFERASE"/>
    <property type="match status" value="1"/>
</dbReference>
<evidence type="ECO:0000313" key="3">
    <source>
        <dbReference type="EMBL" id="GAA3279924.1"/>
    </source>
</evidence>
<comment type="caution">
    <text evidence="3">The sequence shown here is derived from an EMBL/GenBank/DDBJ whole genome shotgun (WGS) entry which is preliminary data.</text>
</comment>
<reference evidence="4" key="1">
    <citation type="journal article" date="2019" name="Int. J. Syst. Evol. Microbiol.">
        <title>The Global Catalogue of Microorganisms (GCM) 10K type strain sequencing project: providing services to taxonomists for standard genome sequencing and annotation.</title>
        <authorList>
            <consortium name="The Broad Institute Genomics Platform"/>
            <consortium name="The Broad Institute Genome Sequencing Center for Infectious Disease"/>
            <person name="Wu L."/>
            <person name="Ma J."/>
        </authorList>
    </citation>
    <scope>NUCLEOTIDE SEQUENCE [LARGE SCALE GENOMIC DNA]</scope>
    <source>
        <strain evidence="4">JCM 11483</strain>
    </source>
</reference>
<evidence type="ECO:0000313" key="4">
    <source>
        <dbReference type="Proteomes" id="UP001501736"/>
    </source>
</evidence>
<evidence type="ECO:0000259" key="2">
    <source>
        <dbReference type="PROSITE" id="PS51186"/>
    </source>
</evidence>